<feature type="signal peptide" evidence="5">
    <location>
        <begin position="1"/>
        <end position="26"/>
    </location>
</feature>
<dbReference type="KEGG" id="slan:GV829_05980"/>
<comment type="similarity">
    <text evidence="2">Belongs to the flavin monoamine oxidase family.</text>
</comment>
<dbReference type="RefSeq" id="WP_169944877.1">
    <property type="nucleotide sequence ID" value="NZ_CP053015.1"/>
</dbReference>
<dbReference type="PANTHER" id="PTHR43563:SF1">
    <property type="entry name" value="AMINE OXIDASE [FLAVIN-CONTAINING] B"/>
    <property type="match status" value="1"/>
</dbReference>
<evidence type="ECO:0000313" key="8">
    <source>
        <dbReference type="Proteomes" id="UP000503018"/>
    </source>
</evidence>
<comment type="cofactor">
    <cofactor evidence="1">
        <name>FAD</name>
        <dbReference type="ChEBI" id="CHEBI:57692"/>
    </cofactor>
</comment>
<reference evidence="7 8" key="1">
    <citation type="submission" date="2020-01" db="EMBL/GenBank/DDBJ databases">
        <title>Sphingomonas sp. strain CSW-10.</title>
        <authorList>
            <person name="Chen W.-M."/>
        </authorList>
    </citation>
    <scope>NUCLEOTIDE SEQUENCE [LARGE SCALE GENOMIC DNA]</scope>
    <source>
        <strain evidence="7 8">CSW-10</strain>
    </source>
</reference>
<dbReference type="PRINTS" id="PR00757">
    <property type="entry name" value="AMINEOXDASEF"/>
</dbReference>
<evidence type="ECO:0000256" key="5">
    <source>
        <dbReference type="SAM" id="SignalP"/>
    </source>
</evidence>
<name>A0A6M4AVM6_9SPHN</name>
<dbReference type="EMBL" id="CP053015">
    <property type="protein sequence ID" value="QJQ32059.1"/>
    <property type="molecule type" value="Genomic_DNA"/>
</dbReference>
<feature type="binding site" evidence="4">
    <location>
        <position position="472"/>
    </location>
    <ligand>
        <name>FAD</name>
        <dbReference type="ChEBI" id="CHEBI:57692"/>
    </ligand>
</feature>
<evidence type="ECO:0000259" key="6">
    <source>
        <dbReference type="Pfam" id="PF01593"/>
    </source>
</evidence>
<dbReference type="InterPro" id="IPR036188">
    <property type="entry name" value="FAD/NAD-bd_sf"/>
</dbReference>
<protein>
    <submittedName>
        <fullName evidence="7">NAD(P)-binding protein</fullName>
    </submittedName>
</protein>
<accession>A0A6M4AVM6</accession>
<dbReference type="Gene3D" id="3.50.50.60">
    <property type="entry name" value="FAD/NAD(P)-binding domain"/>
    <property type="match status" value="1"/>
</dbReference>
<keyword evidence="5" id="KW-0732">Signal</keyword>
<feature type="binding site" evidence="4">
    <location>
        <begin position="77"/>
        <end position="78"/>
    </location>
    <ligand>
        <name>FAD</name>
        <dbReference type="ChEBI" id="CHEBI:57692"/>
    </ligand>
</feature>
<evidence type="ECO:0000256" key="1">
    <source>
        <dbReference type="ARBA" id="ARBA00001974"/>
    </source>
</evidence>
<evidence type="ECO:0000256" key="3">
    <source>
        <dbReference type="ARBA" id="ARBA00023002"/>
    </source>
</evidence>
<feature type="binding site" evidence="4">
    <location>
        <position position="286"/>
    </location>
    <ligand>
        <name>FAD</name>
        <dbReference type="ChEBI" id="CHEBI:57692"/>
    </ligand>
</feature>
<dbReference type="InterPro" id="IPR050703">
    <property type="entry name" value="Flavin_MAO"/>
</dbReference>
<dbReference type="Pfam" id="PF01593">
    <property type="entry name" value="Amino_oxidase"/>
    <property type="match status" value="1"/>
</dbReference>
<dbReference type="SUPFAM" id="SSF51905">
    <property type="entry name" value="FAD/NAD(P)-binding domain"/>
    <property type="match status" value="1"/>
</dbReference>
<dbReference type="InterPro" id="IPR006311">
    <property type="entry name" value="TAT_signal"/>
</dbReference>
<keyword evidence="8" id="KW-1185">Reference proteome</keyword>
<dbReference type="SUPFAM" id="SSF54373">
    <property type="entry name" value="FAD-linked reductases, C-terminal domain"/>
    <property type="match status" value="1"/>
</dbReference>
<dbReference type="Proteomes" id="UP000503018">
    <property type="component" value="Chromosome"/>
</dbReference>
<feature type="domain" description="Amine oxidase" evidence="6">
    <location>
        <begin position="57"/>
        <end position="495"/>
    </location>
</feature>
<evidence type="ECO:0000256" key="2">
    <source>
        <dbReference type="ARBA" id="ARBA00005995"/>
    </source>
</evidence>
<dbReference type="GO" id="GO:0016491">
    <property type="term" value="F:oxidoreductase activity"/>
    <property type="evidence" value="ECO:0007669"/>
    <property type="project" value="UniProtKB-KW"/>
</dbReference>
<dbReference type="AlphaFoldDB" id="A0A6M4AVM6"/>
<keyword evidence="3" id="KW-0560">Oxidoreductase</keyword>
<sequence>MTMTSGHSRFSRRSFLAAAGAASAMAATPGFATQSSARSARGGAPEVYDVLVVGAGLAGLHAAELLEQQGFRVALVEASDRVGGRLRTGRADGYVAELGGSEVGPLYGRVRDACGRLNVGLNTNAPRSSPFVLDIGGDMILPANWSASDKNLTRGNEREILPFLIQNRFFFDWLPFEDPADWLNEAHFPLDVSASEYMRGRGVSEAAIRLADVDLNGPSLAAISAMSIFRDMARIKVEGFRDPTRPQYGNNSNNANLSAFIEGGSDMLPRAMAASLRGMVRLNAPVVQVDQTDVEVEARLFDGTRIRSKFMVMAAPFSAVRHIRFNPGLPAVQADAVQGAAYSATTQFHFRVLRKFWEEDGLPPSLWSDRLYERGFHIANRGGEHGSYTVWLNGDGATRIHAMPREAQLALILAEMEAARPSIRGALQPLFDYSWEANPFVGGNKHVFCAGQVRHFAKDMGLPHGRIHFAGEHLRRMEPGMESAMETGEIAALDVMGRL</sequence>
<dbReference type="InterPro" id="IPR002937">
    <property type="entry name" value="Amino_oxidase"/>
</dbReference>
<proteinExistence type="inferred from homology"/>
<evidence type="ECO:0000313" key="7">
    <source>
        <dbReference type="EMBL" id="QJQ32059.1"/>
    </source>
</evidence>
<gene>
    <name evidence="7" type="ORF">GV829_05980</name>
</gene>
<dbReference type="PROSITE" id="PS51318">
    <property type="entry name" value="TAT"/>
    <property type="match status" value="1"/>
</dbReference>
<organism evidence="7 8">
    <name type="scientific">Sphingomonas lacunae</name>
    <dbReference type="NCBI Taxonomy" id="2698828"/>
    <lineage>
        <taxon>Bacteria</taxon>
        <taxon>Pseudomonadati</taxon>
        <taxon>Pseudomonadota</taxon>
        <taxon>Alphaproteobacteria</taxon>
        <taxon>Sphingomonadales</taxon>
        <taxon>Sphingomonadaceae</taxon>
        <taxon>Sphingomonas</taxon>
    </lineage>
</organism>
<dbReference type="InterPro" id="IPR001613">
    <property type="entry name" value="Flavin_amine_oxidase"/>
</dbReference>
<feature type="chain" id="PRO_5026715690" evidence="5">
    <location>
        <begin position="27"/>
        <end position="499"/>
    </location>
</feature>
<evidence type="ECO:0000256" key="4">
    <source>
        <dbReference type="PIRSR" id="PIRSR601613-1"/>
    </source>
</evidence>
<dbReference type="PANTHER" id="PTHR43563">
    <property type="entry name" value="AMINE OXIDASE"/>
    <property type="match status" value="1"/>
</dbReference>